<dbReference type="InterPro" id="IPR001870">
    <property type="entry name" value="B30.2/SPRY"/>
</dbReference>
<evidence type="ECO:0000256" key="5">
    <source>
        <dbReference type="SAM" id="MobiDB-lite"/>
    </source>
</evidence>
<dbReference type="Proteomes" id="UP000232688">
    <property type="component" value="Unassembled WGS sequence"/>
</dbReference>
<evidence type="ECO:0000259" key="7">
    <source>
        <dbReference type="PROSITE" id="PS50188"/>
    </source>
</evidence>
<name>A0A2I1FA35_9GLOM</name>
<evidence type="ECO:0000256" key="4">
    <source>
        <dbReference type="ARBA" id="ARBA00023136"/>
    </source>
</evidence>
<dbReference type="InterPro" id="IPR043136">
    <property type="entry name" value="B30.2/SPRY_sf"/>
</dbReference>
<dbReference type="EMBL" id="LLXH01001997">
    <property type="protein sequence ID" value="PKC56860.1"/>
    <property type="molecule type" value="Genomic_DNA"/>
</dbReference>
<organism evidence="8 10">
    <name type="scientific">Rhizophagus irregularis</name>
    <dbReference type="NCBI Taxonomy" id="588596"/>
    <lineage>
        <taxon>Eukaryota</taxon>
        <taxon>Fungi</taxon>
        <taxon>Fungi incertae sedis</taxon>
        <taxon>Mucoromycota</taxon>
        <taxon>Glomeromycotina</taxon>
        <taxon>Glomeromycetes</taxon>
        <taxon>Glomerales</taxon>
        <taxon>Glomeraceae</taxon>
        <taxon>Rhizophagus</taxon>
    </lineage>
</organism>
<dbReference type="PROSITE" id="PS50188">
    <property type="entry name" value="B302_SPRY"/>
    <property type="match status" value="1"/>
</dbReference>
<evidence type="ECO:0000256" key="6">
    <source>
        <dbReference type="SAM" id="Phobius"/>
    </source>
</evidence>
<dbReference type="PANTHER" id="PTHR12864">
    <property type="entry name" value="RAN BINDING PROTEIN 9-RELATED"/>
    <property type="match status" value="1"/>
</dbReference>
<evidence type="ECO:0000313" key="10">
    <source>
        <dbReference type="Proteomes" id="UP000232688"/>
    </source>
</evidence>
<evidence type="ECO:0000256" key="2">
    <source>
        <dbReference type="ARBA" id="ARBA00022692"/>
    </source>
</evidence>
<evidence type="ECO:0000313" key="9">
    <source>
        <dbReference type="EMBL" id="PKK61243.1"/>
    </source>
</evidence>
<comment type="caution">
    <text evidence="8">The sequence shown here is derived from an EMBL/GenBank/DDBJ whole genome shotgun (WGS) entry which is preliminary data.</text>
</comment>
<evidence type="ECO:0000256" key="3">
    <source>
        <dbReference type="ARBA" id="ARBA00022989"/>
    </source>
</evidence>
<keyword evidence="2 6" id="KW-0812">Transmembrane</keyword>
<dbReference type="Pfam" id="PF00622">
    <property type="entry name" value="SPRY"/>
    <property type="match status" value="1"/>
</dbReference>
<feature type="region of interest" description="Disordered" evidence="5">
    <location>
        <begin position="391"/>
        <end position="435"/>
    </location>
</feature>
<gene>
    <name evidence="8" type="ORF">RhiirA1_90838</name>
    <name evidence="9" type="ORF">RhiirC2_792103</name>
</gene>
<dbReference type="SMART" id="SM00449">
    <property type="entry name" value="SPRY"/>
    <property type="match status" value="1"/>
</dbReference>
<evidence type="ECO:0000256" key="1">
    <source>
        <dbReference type="ARBA" id="ARBA00004167"/>
    </source>
</evidence>
<feature type="transmembrane region" description="Helical" evidence="6">
    <location>
        <begin position="55"/>
        <end position="75"/>
    </location>
</feature>
<dbReference type="CDD" id="cd12910">
    <property type="entry name" value="SPRY_SSH4_like"/>
    <property type="match status" value="1"/>
</dbReference>
<reference evidence="8 10" key="3">
    <citation type="submission" date="2017-10" db="EMBL/GenBank/DDBJ databases">
        <title>Genome analyses suggest a sexual origin of heterokaryosis in a supposedly ancient asexual fungus.</title>
        <authorList>
            <person name="Corradi N."/>
            <person name="Sedzielewska K."/>
            <person name="Noel J."/>
            <person name="Charron P."/>
            <person name="Farinelli L."/>
            <person name="Marton T."/>
            <person name="Kruger M."/>
            <person name="Pelin A."/>
            <person name="Brachmann A."/>
            <person name="Corradi N."/>
        </authorList>
    </citation>
    <scope>NUCLEOTIDE SEQUENCE [LARGE SCALE GENOMIC DNA]</scope>
    <source>
        <strain evidence="8 10">A1</strain>
    </source>
</reference>
<dbReference type="InterPro" id="IPR013320">
    <property type="entry name" value="ConA-like_dom_sf"/>
</dbReference>
<keyword evidence="3 6" id="KW-1133">Transmembrane helix</keyword>
<dbReference type="InterPro" id="IPR050618">
    <property type="entry name" value="Ubq-SigPath_Reg"/>
</dbReference>
<evidence type="ECO:0000313" key="11">
    <source>
        <dbReference type="Proteomes" id="UP000233469"/>
    </source>
</evidence>
<reference evidence="9 11" key="1">
    <citation type="submission" date="2016-04" db="EMBL/GenBank/DDBJ databases">
        <title>Genome analyses suggest a sexual origin of heterokaryosis in a supposedly ancient asexual fungus.</title>
        <authorList>
            <person name="Ropars J."/>
            <person name="Sedzielewska K."/>
            <person name="Noel J."/>
            <person name="Charron P."/>
            <person name="Farinelli L."/>
            <person name="Marton T."/>
            <person name="Kruger M."/>
            <person name="Pelin A."/>
            <person name="Brachmann A."/>
            <person name="Corradi N."/>
        </authorList>
    </citation>
    <scope>NUCLEOTIDE SEQUENCE [LARGE SCALE GENOMIC DNA]</scope>
    <source>
        <strain evidence="9 11">C2</strain>
    </source>
</reference>
<dbReference type="OrthoDB" id="258495at2759"/>
<keyword evidence="4 6" id="KW-0472">Membrane</keyword>
<accession>A0A2I1FA35</accession>
<dbReference type="GO" id="GO:0016020">
    <property type="term" value="C:membrane"/>
    <property type="evidence" value="ECO:0007669"/>
    <property type="project" value="UniProtKB-SubCell"/>
</dbReference>
<feature type="compositionally biased region" description="Basic and acidic residues" evidence="5">
    <location>
        <begin position="417"/>
        <end position="435"/>
    </location>
</feature>
<dbReference type="VEuPathDB" id="FungiDB:RhiirFUN_022740"/>
<reference evidence="10 11" key="2">
    <citation type="submission" date="2017-10" db="EMBL/GenBank/DDBJ databases">
        <title>Extensive intraspecific genome diversity in a model arbuscular mycorrhizal fungus.</title>
        <authorList>
            <person name="Chen E.C.H."/>
            <person name="Morin E."/>
            <person name="Baudet D."/>
            <person name="Noel J."/>
            <person name="Ndikumana S."/>
            <person name="Charron P."/>
            <person name="St-Onge C."/>
            <person name="Giorgi J."/>
            <person name="Grigoriev I.V."/>
            <person name="Roux C."/>
            <person name="Martin F.M."/>
            <person name="Corradi N."/>
        </authorList>
    </citation>
    <scope>NUCLEOTIDE SEQUENCE [LARGE SCALE GENOMIC DNA]</scope>
    <source>
        <strain evidence="8 10">A1</strain>
        <strain evidence="9 11">C2</strain>
    </source>
</reference>
<dbReference type="SUPFAM" id="SSF49899">
    <property type="entry name" value="Concanavalin A-like lectins/glucanases"/>
    <property type="match status" value="1"/>
</dbReference>
<dbReference type="InterPro" id="IPR035780">
    <property type="entry name" value="SPRY_Ssh4-like"/>
</dbReference>
<sequence>MSFLWRLTNTGIKHNFIHKHRLFVLSIVLCSLQPLVVVSESSSEIRLENSSSSTVVTLVILGSVCALIIFIVLGIRRRLIAVDKNRIPDVYDPEIARAEASLVETLDEAARQNYERARMFQEAYPPDSIPTEITLSQFLSIQEKGVSAWEFEPDLQHTNCFVECRTEIAFYDAECCVQTNLPLPKQQEVYYWEAKMYDKPPNTTVAVGLATKPYPLFRLPGWNRQSVAYFSDNGFKYYNSPFNGKTYGPQFQQGDVVGVGYRPRTGTVFFTRNGKKLDDAFTGMKMNLFPTVGANGPCCVHVNFGQLGFVFIEANVKKWGLAPSMGTLAPPPAYGSERGSLLLESSSRGHLSEDVPRQYTHVNSGIITGVPPEAALDISLVDITVPPPSYSSTDQYYGRPSFMSDSSETHLLAGDQTDSRRSSYEGTSRDQRRNG</sequence>
<comment type="subcellular location">
    <subcellularLocation>
        <location evidence="1">Membrane</location>
        <topology evidence="1">Single-pass membrane protein</topology>
    </subcellularLocation>
</comment>
<dbReference type="InterPro" id="IPR003877">
    <property type="entry name" value="SPRY_dom"/>
</dbReference>
<dbReference type="SMR" id="A0A2I1FA35"/>
<proteinExistence type="predicted"/>
<dbReference type="Gene3D" id="2.60.120.920">
    <property type="match status" value="1"/>
</dbReference>
<dbReference type="EMBL" id="LLXL01002289">
    <property type="protein sequence ID" value="PKK61243.1"/>
    <property type="molecule type" value="Genomic_DNA"/>
</dbReference>
<dbReference type="VEuPathDB" id="FungiDB:FUN_017425"/>
<dbReference type="Proteomes" id="UP000233469">
    <property type="component" value="Unassembled WGS sequence"/>
</dbReference>
<dbReference type="AlphaFoldDB" id="A0A2I1FA35"/>
<dbReference type="VEuPathDB" id="FungiDB:RhiirA1_90838"/>
<feature type="domain" description="B30.2/SPRY" evidence="7">
    <location>
        <begin position="102"/>
        <end position="309"/>
    </location>
</feature>
<evidence type="ECO:0000313" key="8">
    <source>
        <dbReference type="EMBL" id="PKC56860.1"/>
    </source>
</evidence>
<protein>
    <submittedName>
        <fullName evidence="8">SPRY-domain-containing protein</fullName>
    </submittedName>
</protein>